<name>A0A401LAM1_9FIRM</name>
<accession>A0A401LAM1</accession>
<evidence type="ECO:0000313" key="2">
    <source>
        <dbReference type="EMBL" id="GCB28445.1"/>
    </source>
</evidence>
<keyword evidence="3" id="KW-1185">Reference proteome</keyword>
<dbReference type="EMBL" id="BHVZ01000001">
    <property type="protein sequence ID" value="GCB28445.1"/>
    <property type="molecule type" value="Genomic_DNA"/>
</dbReference>
<evidence type="ECO:0000313" key="3">
    <source>
        <dbReference type="Proteomes" id="UP000287361"/>
    </source>
</evidence>
<reference evidence="2 3" key="1">
    <citation type="submission" date="2018-10" db="EMBL/GenBank/DDBJ databases">
        <title>Draft Genome Sequence of Anaerotignum sp. KCTC 15736.</title>
        <authorList>
            <person name="Choi S.H."/>
            <person name="Kim J.S."/>
            <person name="Kang S.W."/>
            <person name="Lee J.S."/>
            <person name="Park S.H."/>
        </authorList>
    </citation>
    <scope>NUCLEOTIDE SEQUENCE [LARGE SCALE GENOMIC DNA]</scope>
    <source>
        <strain evidence="2 3">KCTC 15736</strain>
    </source>
</reference>
<comment type="caution">
    <text evidence="2">The sequence shown here is derived from an EMBL/GenBank/DDBJ whole genome shotgun (WGS) entry which is preliminary data.</text>
</comment>
<proteinExistence type="predicted"/>
<dbReference type="InterPro" id="IPR024760">
    <property type="entry name" value="HTH_dom_conjug_TS-like"/>
</dbReference>
<protein>
    <recommendedName>
        <fullName evidence="1">Helix-turn-helix conjugative transposon-like domain-containing protein</fullName>
    </recommendedName>
</protein>
<dbReference type="AlphaFoldDB" id="A0A401LAM1"/>
<evidence type="ECO:0000259" key="1">
    <source>
        <dbReference type="Pfam" id="PF12645"/>
    </source>
</evidence>
<gene>
    <name evidence="2" type="ORF">KGMB03357_01060</name>
</gene>
<sequence>MKNRGKSRNKYMENMRNGIFGKGKKIDEKTILLAVSGDTIALMQVVDAYQPYIKKLAKRKAIDKDGNTIEYVDETVKRTLEITLIASVMKFNPYM</sequence>
<feature type="domain" description="Helix-turn-helix conjugative transposon-like" evidence="1">
    <location>
        <begin position="29"/>
        <end position="92"/>
    </location>
</feature>
<organism evidence="2 3">
    <name type="scientific">Anaerotignum faecicola</name>
    <dbReference type="NCBI Taxonomy" id="2358141"/>
    <lineage>
        <taxon>Bacteria</taxon>
        <taxon>Bacillati</taxon>
        <taxon>Bacillota</taxon>
        <taxon>Clostridia</taxon>
        <taxon>Lachnospirales</taxon>
        <taxon>Anaerotignaceae</taxon>
        <taxon>Anaerotignum</taxon>
    </lineage>
</organism>
<dbReference type="Pfam" id="PF12645">
    <property type="entry name" value="HTH_16"/>
    <property type="match status" value="1"/>
</dbReference>
<dbReference type="Proteomes" id="UP000287361">
    <property type="component" value="Unassembled WGS sequence"/>
</dbReference>